<reference evidence="3 4" key="1">
    <citation type="submission" date="2015-11" db="EMBL/GenBank/DDBJ databases">
        <title>Genomic analysis of 38 Legionella species identifies large and diverse effector repertoires.</title>
        <authorList>
            <person name="Burstein D."/>
            <person name="Amaro F."/>
            <person name="Zusman T."/>
            <person name="Lifshitz Z."/>
            <person name="Cohen O."/>
            <person name="Gilbert J.A."/>
            <person name="Pupko T."/>
            <person name="Shuman H.A."/>
            <person name="Segal G."/>
        </authorList>
    </citation>
    <scope>NUCLEOTIDE SEQUENCE [LARGE SCALE GENOMIC DNA]</scope>
    <source>
        <strain evidence="3 4">ATCC 49655</strain>
    </source>
</reference>
<feature type="compositionally biased region" description="Basic residues" evidence="1">
    <location>
        <begin position="60"/>
        <end position="70"/>
    </location>
</feature>
<dbReference type="AlphaFoldDB" id="A0A0W0Z889"/>
<protein>
    <submittedName>
        <fullName evidence="3">Uncharacterized protein</fullName>
    </submittedName>
</protein>
<feature type="transmembrane region" description="Helical" evidence="2">
    <location>
        <begin position="6"/>
        <end position="26"/>
    </location>
</feature>
<keyword evidence="2" id="KW-1133">Transmembrane helix</keyword>
<name>A0A0W0Z889_9GAMM</name>
<gene>
    <name evidence="3" type="ORF">Lsha_0399</name>
</gene>
<evidence type="ECO:0000313" key="3">
    <source>
        <dbReference type="EMBL" id="KTD65030.1"/>
    </source>
</evidence>
<organism evidence="3 4">
    <name type="scientific">Legionella shakespearei DSM 23087</name>
    <dbReference type="NCBI Taxonomy" id="1122169"/>
    <lineage>
        <taxon>Bacteria</taxon>
        <taxon>Pseudomonadati</taxon>
        <taxon>Pseudomonadota</taxon>
        <taxon>Gammaproteobacteria</taxon>
        <taxon>Legionellales</taxon>
        <taxon>Legionellaceae</taxon>
        <taxon>Legionella</taxon>
    </lineage>
</organism>
<proteinExistence type="predicted"/>
<feature type="region of interest" description="Disordered" evidence="1">
    <location>
        <begin position="48"/>
        <end position="78"/>
    </location>
</feature>
<dbReference type="PATRIC" id="fig|1122169.6.peg.453"/>
<sequence length="102" mass="11312">MALIVTLIHIKCQVLPFYSIILYAMIRCRPQDPRRPERVFLREGSPEIGTVPVHGDPSRKKTRSGRRRFGRGLPSWGLSAGSKLGVISLDTADKPRDGGIST</sequence>
<dbReference type="EMBL" id="LNYW01000016">
    <property type="protein sequence ID" value="KTD65030.1"/>
    <property type="molecule type" value="Genomic_DNA"/>
</dbReference>
<keyword evidence="4" id="KW-1185">Reference proteome</keyword>
<accession>A0A0W0Z889</accession>
<comment type="caution">
    <text evidence="3">The sequence shown here is derived from an EMBL/GenBank/DDBJ whole genome shotgun (WGS) entry which is preliminary data.</text>
</comment>
<dbReference type="STRING" id="1122169.Lsha_0399"/>
<evidence type="ECO:0000256" key="2">
    <source>
        <dbReference type="SAM" id="Phobius"/>
    </source>
</evidence>
<dbReference type="Proteomes" id="UP000054600">
    <property type="component" value="Unassembled WGS sequence"/>
</dbReference>
<keyword evidence="2" id="KW-0812">Transmembrane</keyword>
<evidence type="ECO:0000313" key="4">
    <source>
        <dbReference type="Proteomes" id="UP000054600"/>
    </source>
</evidence>
<keyword evidence="2" id="KW-0472">Membrane</keyword>
<evidence type="ECO:0000256" key="1">
    <source>
        <dbReference type="SAM" id="MobiDB-lite"/>
    </source>
</evidence>